<dbReference type="EMBL" id="CP135443">
    <property type="protein sequence ID" value="WRY34165.1"/>
    <property type="molecule type" value="Genomic_DNA"/>
</dbReference>
<keyword evidence="1" id="KW-1133">Transmembrane helix</keyword>
<evidence type="ECO:0008006" key="4">
    <source>
        <dbReference type="Google" id="ProtNLM"/>
    </source>
</evidence>
<keyword evidence="3" id="KW-1185">Reference proteome</keyword>
<keyword evidence="1" id="KW-0472">Membrane</keyword>
<organism evidence="2 3">
    <name type="scientific">Thioclava litoralis</name>
    <dbReference type="NCBI Taxonomy" id="3076557"/>
    <lineage>
        <taxon>Bacteria</taxon>
        <taxon>Pseudomonadati</taxon>
        <taxon>Pseudomonadota</taxon>
        <taxon>Alphaproteobacteria</taxon>
        <taxon>Rhodobacterales</taxon>
        <taxon>Paracoccaceae</taxon>
        <taxon>Thioclava</taxon>
    </lineage>
</organism>
<keyword evidence="1" id="KW-0812">Transmembrane</keyword>
<feature type="transmembrane region" description="Helical" evidence="1">
    <location>
        <begin position="24"/>
        <end position="46"/>
    </location>
</feature>
<dbReference type="Proteomes" id="UP001623290">
    <property type="component" value="Chromosome"/>
</dbReference>
<protein>
    <recommendedName>
        <fullName evidence="4">Lycopene cyclase domain-containing protein</fullName>
    </recommendedName>
</protein>
<evidence type="ECO:0000256" key="1">
    <source>
        <dbReference type="SAM" id="Phobius"/>
    </source>
</evidence>
<accession>A0ABZ1E0G0</accession>
<feature type="transmembrane region" description="Helical" evidence="1">
    <location>
        <begin position="96"/>
        <end position="120"/>
    </location>
</feature>
<dbReference type="RefSeq" id="WP_406721138.1">
    <property type="nucleotide sequence ID" value="NZ_CP135443.1"/>
</dbReference>
<evidence type="ECO:0000313" key="3">
    <source>
        <dbReference type="Proteomes" id="UP001623290"/>
    </source>
</evidence>
<gene>
    <name evidence="2" type="ORF">RPE78_02410</name>
</gene>
<feature type="transmembrane region" description="Helical" evidence="1">
    <location>
        <begin position="66"/>
        <end position="84"/>
    </location>
</feature>
<name>A0ABZ1E0G0_9RHOB</name>
<evidence type="ECO:0000313" key="2">
    <source>
        <dbReference type="EMBL" id="WRY34165.1"/>
    </source>
</evidence>
<proteinExistence type="predicted"/>
<reference evidence="2 3" key="1">
    <citation type="submission" date="2023-09" db="EMBL/GenBank/DDBJ databases">
        <title>Thioclava shenzhenensis sp. nov., a multidrug resistant bacteria-antagonizing species isolated from coastal seawater.</title>
        <authorList>
            <person name="Long M."/>
        </authorList>
    </citation>
    <scope>NUCLEOTIDE SEQUENCE [LARGE SCALE GENOMIC DNA]</scope>
    <source>
        <strain evidence="2 3">FTW29</strain>
    </source>
</reference>
<sequence length="130" mass="14638">MAIFLLVVPLILSIAGLRYRHKKLITIAAFCVLLPVTLWNWVYVVTFSGGPPGTMFYTPWTGYHEINASIVPSAALIALPCLYFTSDLERYFERRITAKAAIVINLACIALICLSAYLLYDYHLLQIPQI</sequence>